<organism evidence="1 2">
    <name type="scientific">Carnobacterium divergens</name>
    <name type="common">Lactobacillus divergens</name>
    <dbReference type="NCBI Taxonomy" id="2748"/>
    <lineage>
        <taxon>Bacteria</taxon>
        <taxon>Bacillati</taxon>
        <taxon>Bacillota</taxon>
        <taxon>Bacilli</taxon>
        <taxon>Lactobacillales</taxon>
        <taxon>Carnobacteriaceae</taxon>
        <taxon>Carnobacterium</taxon>
    </lineage>
</organism>
<protein>
    <recommendedName>
        <fullName evidence="3">Prealbumin-like fold domain-containing protein</fullName>
    </recommendedName>
</protein>
<gene>
    <name evidence="1" type="ORF">MX635_07515</name>
</gene>
<accession>A0AAW8R8Y8</accession>
<evidence type="ECO:0000313" key="1">
    <source>
        <dbReference type="EMBL" id="MDT1974239.1"/>
    </source>
</evidence>
<name>A0AAW8R8Y8_CARDV</name>
<dbReference type="EMBL" id="JALRMR010000007">
    <property type="protein sequence ID" value="MDT1974239.1"/>
    <property type="molecule type" value="Genomic_DNA"/>
</dbReference>
<evidence type="ECO:0008006" key="3">
    <source>
        <dbReference type="Google" id="ProtNLM"/>
    </source>
</evidence>
<proteinExistence type="predicted"/>
<evidence type="ECO:0000313" key="2">
    <source>
        <dbReference type="Proteomes" id="UP001249945"/>
    </source>
</evidence>
<dbReference type="RefSeq" id="WP_069128778.1">
    <property type="nucleotide sequence ID" value="NZ_JALRMR010000007.1"/>
</dbReference>
<reference evidence="1" key="1">
    <citation type="submission" date="2022-04" db="EMBL/GenBank/DDBJ databases">
        <title>Draft genome sequences of lactic acid bacteria (LAB) strains involved in meat spoilage.</title>
        <authorList>
            <person name="Palevich N."/>
        </authorList>
    </citation>
    <scope>NUCLEOTIDE SEQUENCE</scope>
    <source>
        <strain evidence="1">9-14</strain>
    </source>
</reference>
<sequence>MAKMLNMRDFDFTAIGTIFELDEVTPKFATEERTNDQGKTIMGQDGQPRKFNTDEIVGYKYSVTITEGNYRKKATQVTVNSLDNPITNKEILKRESVKCKFVNLEPSMIGNPMYFKADKIQLNDSPK</sequence>
<dbReference type="Proteomes" id="UP001249945">
    <property type="component" value="Unassembled WGS sequence"/>
</dbReference>
<comment type="caution">
    <text evidence="1">The sequence shown here is derived from an EMBL/GenBank/DDBJ whole genome shotgun (WGS) entry which is preliminary data.</text>
</comment>
<dbReference type="AlphaFoldDB" id="A0AAW8R8Y8"/>